<dbReference type="Gene3D" id="3.40.109.10">
    <property type="entry name" value="NADH Oxidase"/>
    <property type="match status" value="1"/>
</dbReference>
<feature type="region of interest" description="Disordered" evidence="3">
    <location>
        <begin position="1"/>
        <end position="20"/>
    </location>
</feature>
<sequence>MMNTLEAISKSSSHREYQDTPLTEDQLKVLLEAGLYAPSSENEQPWYLVGILNKEKVEQLDKDIQAIHQDTKAHFFYAPAAILVAVNKTAKTPIVDAATCTQNILLAAEDLNLAACWVDGILAINNSDKFEHYKKEFNLPDGYEFQTSIALGHRVNTPSRGPRKGQYIIVK</sequence>
<dbReference type="InterPro" id="IPR000415">
    <property type="entry name" value="Nitroreductase-like"/>
</dbReference>
<dbReference type="AlphaFoldDB" id="A0A173U7N8"/>
<evidence type="ECO:0000256" key="3">
    <source>
        <dbReference type="SAM" id="MobiDB-lite"/>
    </source>
</evidence>
<dbReference type="PANTHER" id="PTHR43673:SF10">
    <property type="entry name" value="NADH DEHYDROGENASE_NAD(P)H NITROREDUCTASE XCC3605-RELATED"/>
    <property type="match status" value="1"/>
</dbReference>
<dbReference type="Proteomes" id="UP000487649">
    <property type="component" value="Unassembled WGS sequence"/>
</dbReference>
<gene>
    <name evidence="4" type="ORF">GMA92_13830</name>
</gene>
<comment type="similarity">
    <text evidence="1">Belongs to the nitroreductase family.</text>
</comment>
<proteinExistence type="inferred from homology"/>
<accession>A0A173U7N8</accession>
<evidence type="ECO:0000256" key="2">
    <source>
        <dbReference type="ARBA" id="ARBA00023002"/>
    </source>
</evidence>
<evidence type="ECO:0000313" key="5">
    <source>
        <dbReference type="Proteomes" id="UP000487649"/>
    </source>
</evidence>
<protein>
    <submittedName>
        <fullName evidence="4">Nitroreductase</fullName>
    </submittedName>
</protein>
<dbReference type="RefSeq" id="WP_006784313.1">
    <property type="nucleotide sequence ID" value="NZ_CABJBH010000011.1"/>
</dbReference>
<comment type="caution">
    <text evidence="4">The sequence shown here is derived from an EMBL/GenBank/DDBJ whole genome shotgun (WGS) entry which is preliminary data.</text>
</comment>
<dbReference type="GO" id="GO:0016491">
    <property type="term" value="F:oxidoreductase activity"/>
    <property type="evidence" value="ECO:0007669"/>
    <property type="project" value="UniProtKB-KW"/>
</dbReference>
<evidence type="ECO:0000313" key="4">
    <source>
        <dbReference type="EMBL" id="MTK22493.1"/>
    </source>
</evidence>
<dbReference type="InterPro" id="IPR029479">
    <property type="entry name" value="Nitroreductase"/>
</dbReference>
<keyword evidence="2" id="KW-0560">Oxidoreductase</keyword>
<reference evidence="4 5" key="1">
    <citation type="journal article" date="2019" name="Nat. Med.">
        <title>A library of human gut bacterial isolates paired with longitudinal multiomics data enables mechanistic microbiome research.</title>
        <authorList>
            <person name="Poyet M."/>
            <person name="Groussin M."/>
            <person name="Gibbons S.M."/>
            <person name="Avila-Pacheco J."/>
            <person name="Jiang X."/>
            <person name="Kearney S.M."/>
            <person name="Perrotta A.R."/>
            <person name="Berdy B."/>
            <person name="Zhao S."/>
            <person name="Lieberman T.D."/>
            <person name="Swanson P.K."/>
            <person name="Smith M."/>
            <person name="Roesemann S."/>
            <person name="Alexander J.E."/>
            <person name="Rich S.A."/>
            <person name="Livny J."/>
            <person name="Vlamakis H."/>
            <person name="Clish C."/>
            <person name="Bullock K."/>
            <person name="Deik A."/>
            <person name="Scott J."/>
            <person name="Pierce K.A."/>
            <person name="Xavier R.J."/>
            <person name="Alm E.J."/>
        </authorList>
    </citation>
    <scope>NUCLEOTIDE SEQUENCE [LARGE SCALE GENOMIC DNA]</scope>
    <source>
        <strain evidence="4 5">BIOML-A198</strain>
    </source>
</reference>
<dbReference type="Pfam" id="PF00881">
    <property type="entry name" value="Nitroreductase"/>
    <property type="match status" value="1"/>
</dbReference>
<dbReference type="EMBL" id="WMQE01000040">
    <property type="protein sequence ID" value="MTK22493.1"/>
    <property type="molecule type" value="Genomic_DNA"/>
</dbReference>
<dbReference type="GeneID" id="60059026"/>
<name>A0A173U7N8_9FIRM</name>
<dbReference type="SUPFAM" id="SSF55469">
    <property type="entry name" value="FMN-dependent nitroreductase-like"/>
    <property type="match status" value="1"/>
</dbReference>
<dbReference type="OrthoDB" id="9783470at2"/>
<evidence type="ECO:0000256" key="1">
    <source>
        <dbReference type="ARBA" id="ARBA00007118"/>
    </source>
</evidence>
<organism evidence="4 5">
    <name type="scientific">Turicibacter sanguinis</name>
    <dbReference type="NCBI Taxonomy" id="154288"/>
    <lineage>
        <taxon>Bacteria</taxon>
        <taxon>Bacillati</taxon>
        <taxon>Bacillota</taxon>
        <taxon>Erysipelotrichia</taxon>
        <taxon>Erysipelotrichales</taxon>
        <taxon>Turicibacteraceae</taxon>
        <taxon>Turicibacter</taxon>
    </lineage>
</organism>
<dbReference type="PANTHER" id="PTHR43673">
    <property type="entry name" value="NAD(P)H NITROREDUCTASE YDGI-RELATED"/>
    <property type="match status" value="1"/>
</dbReference>